<reference evidence="3" key="2">
    <citation type="journal article" date="2018" name="Nat. Commun.">
        <title>Tailed giant Tupanvirus possesses the most complete translational apparatus of the known virosphere.</title>
        <authorList>
            <person name="Abrahao J."/>
            <person name="Silva L."/>
            <person name="Silva L.S."/>
            <person name="Khalil J.Y.B."/>
            <person name="Rodrigues R."/>
            <person name="Arantes T."/>
            <person name="Assis F."/>
            <person name="Boratto P."/>
            <person name="Andrade M."/>
            <person name="Kroon E.G."/>
            <person name="Ribeiro B."/>
            <person name="Bergier I."/>
            <person name="Seligmann H."/>
            <person name="Ghigo E."/>
            <person name="Colson P."/>
            <person name="Levasseur A."/>
            <person name="Kroemer G."/>
            <person name="Raoult D."/>
            <person name="La Scola B."/>
        </authorList>
    </citation>
    <scope>NUCLEOTIDE SEQUENCE [LARGE SCALE GENOMIC DNA]</scope>
    <source>
        <strain evidence="3">Deep ocean</strain>
    </source>
</reference>
<dbReference type="GO" id="GO:0016491">
    <property type="term" value="F:oxidoreductase activity"/>
    <property type="evidence" value="ECO:0007669"/>
    <property type="project" value="InterPro"/>
</dbReference>
<feature type="domain" description="Amine oxidase" evidence="2">
    <location>
        <begin position="373"/>
        <end position="464"/>
    </location>
</feature>
<feature type="domain" description="Amine oxidase" evidence="2">
    <location>
        <begin position="58"/>
        <end position="327"/>
    </location>
</feature>
<keyword evidence="1" id="KW-0812">Transmembrane</keyword>
<organism evidence="3">
    <name type="scientific">Tupanvirus deep ocean</name>
    <dbReference type="NCBI Taxonomy" id="2126984"/>
    <lineage>
        <taxon>Viruses</taxon>
        <taxon>Varidnaviria</taxon>
        <taxon>Bamfordvirae</taxon>
        <taxon>Nucleocytoviricota</taxon>
        <taxon>Megaviricetes</taxon>
        <taxon>Imitervirales</taxon>
        <taxon>Mimiviridae</taxon>
        <taxon>Megamimivirinae</taxon>
        <taxon>Tupanvirus</taxon>
        <taxon>Tupanvirus altamarinense</taxon>
    </lineage>
</organism>
<dbReference type="PANTHER" id="PTHR10742:SF410">
    <property type="entry name" value="LYSINE-SPECIFIC HISTONE DEMETHYLASE 2"/>
    <property type="match status" value="1"/>
</dbReference>
<dbReference type="KEGG" id="vg:80516692"/>
<evidence type="ECO:0000256" key="1">
    <source>
        <dbReference type="SAM" id="Phobius"/>
    </source>
</evidence>
<dbReference type="EMBL" id="MF405918">
    <property type="protein sequence ID" value="QKU33680.1"/>
    <property type="molecule type" value="Genomic_DNA"/>
</dbReference>
<dbReference type="Gene3D" id="3.50.50.60">
    <property type="entry name" value="FAD/NAD(P)-binding domain"/>
    <property type="match status" value="1"/>
</dbReference>
<dbReference type="Pfam" id="PF01593">
    <property type="entry name" value="Amino_oxidase"/>
    <property type="match status" value="2"/>
</dbReference>
<feature type="transmembrane region" description="Helical" evidence="1">
    <location>
        <begin position="51"/>
        <end position="72"/>
    </location>
</feature>
<dbReference type="PANTHER" id="PTHR10742">
    <property type="entry name" value="FLAVIN MONOAMINE OXIDASE"/>
    <property type="match status" value="1"/>
</dbReference>
<accession>A0A6N1NFM7</accession>
<dbReference type="InterPro" id="IPR002937">
    <property type="entry name" value="Amino_oxidase"/>
</dbReference>
<dbReference type="GeneID" id="80516692"/>
<sequence>MNLNVRTLRALYGRGPSFMQRDAFYQKSMAYGKKQISTVLGSKKFNYNKKIVIVGAGLSGLLCGWILNNMGYKVKILESRQRPGGRVHTITNNNKIYEAGAEHIGLNHPLLLYFFNYFNLPLQMSSSVNTEYMPNLIHNKISINGYDVDIMELPIIEDQINKILEKISYDSQKINNAAEPWNEPNFLRNLDKVSLKDKFDEWNFHGKARIILEKQFEFDNLGNIDTQSYLGLLCQIKGDGFINPKYYWDIVESLKCVNGNQSLAKFLAYKLDIEYNSSVNSIKYDNDNICVITTNSYYFADNVVITVPPSVWNDITFNPTIDLSKIKPAMGSAIKILFDNNNKITTKKEKNLFTHFDDMAIFIGGGCATKESAMNYIEELNDTNENKTGPNNSMVIDWPNEKYTNTGYSYPQVNKCITINKELYYPIINYNNRLIFGGEHTQLNYVGFMEGALQSGLRIAKTIIDLYKY</sequence>
<keyword evidence="1" id="KW-1133">Transmembrane helix</keyword>
<protein>
    <recommendedName>
        <fullName evidence="2">Amine oxidase domain-containing protein</fullName>
    </recommendedName>
</protein>
<dbReference type="SUPFAM" id="SSF51905">
    <property type="entry name" value="FAD/NAD(P)-binding domain"/>
    <property type="match status" value="1"/>
</dbReference>
<proteinExistence type="predicted"/>
<dbReference type="RefSeq" id="YP_010780288.1">
    <property type="nucleotide sequence ID" value="NC_075038.1"/>
</dbReference>
<dbReference type="InterPro" id="IPR050281">
    <property type="entry name" value="Flavin_monoamine_oxidase"/>
</dbReference>
<dbReference type="InterPro" id="IPR036188">
    <property type="entry name" value="FAD/NAD-bd_sf"/>
</dbReference>
<evidence type="ECO:0000313" key="3">
    <source>
        <dbReference type="EMBL" id="QKU33680.1"/>
    </source>
</evidence>
<keyword evidence="1" id="KW-0472">Membrane</keyword>
<name>A0A6N1NFM7_9VIRU</name>
<evidence type="ECO:0000259" key="2">
    <source>
        <dbReference type="Pfam" id="PF01593"/>
    </source>
</evidence>
<reference evidence="3" key="1">
    <citation type="submission" date="2017-06" db="EMBL/GenBank/DDBJ databases">
        <authorList>
            <person name="Assis F.L."/>
            <person name="Abrahao J.S."/>
            <person name="Silva L."/>
            <person name="Khalil J.B."/>
            <person name="Rodrigues R."/>
            <person name="Silva L.S."/>
            <person name="Boratto P."/>
            <person name="Andrade M."/>
            <person name="Kroon E.G."/>
            <person name="Ribeiro B."/>
            <person name="Bergier I."/>
            <person name="Seligmann H."/>
            <person name="Ghigo E."/>
            <person name="Colson P."/>
            <person name="Levasseur A."/>
            <person name="Raoult D."/>
            <person name="Scola B.L."/>
        </authorList>
    </citation>
    <scope>NUCLEOTIDE SEQUENCE</scope>
    <source>
        <strain evidence="3">Deep ocean</strain>
    </source>
</reference>